<accession>A0A8J8WFW2</accession>
<dbReference type="FunFam" id="1.20.1250.20:FF:000318">
    <property type="entry name" value="MFS multidrug transporter, putative"/>
    <property type="match status" value="1"/>
</dbReference>
<dbReference type="PANTHER" id="PTHR23502">
    <property type="entry name" value="MAJOR FACILITATOR SUPERFAMILY"/>
    <property type="match status" value="1"/>
</dbReference>
<dbReference type="GO" id="GO:0022857">
    <property type="term" value="F:transmembrane transporter activity"/>
    <property type="evidence" value="ECO:0007669"/>
    <property type="project" value="InterPro"/>
</dbReference>
<dbReference type="PANTHER" id="PTHR23502:SF2">
    <property type="entry name" value="TRANSPORTER, PUTATIVE (AFU_ORTHOLOGUE AFUA_2G08910)-RELATED"/>
    <property type="match status" value="1"/>
</dbReference>
<feature type="domain" description="Major facilitator superfamily (MFS) profile" evidence="6">
    <location>
        <begin position="80"/>
        <end position="504"/>
    </location>
</feature>
<dbReference type="InterPro" id="IPR011701">
    <property type="entry name" value="MFS"/>
</dbReference>
<dbReference type="AlphaFoldDB" id="A0A8J8WFW2"/>
<evidence type="ECO:0000256" key="3">
    <source>
        <dbReference type="ARBA" id="ARBA00022989"/>
    </source>
</evidence>
<feature type="transmembrane region" description="Helical" evidence="5">
    <location>
        <begin position="417"/>
        <end position="439"/>
    </location>
</feature>
<proteinExistence type="predicted"/>
<evidence type="ECO:0000256" key="4">
    <source>
        <dbReference type="ARBA" id="ARBA00023136"/>
    </source>
</evidence>
<dbReference type="Gene3D" id="1.20.1250.20">
    <property type="entry name" value="MFS general substrate transporter like domains"/>
    <property type="match status" value="1"/>
</dbReference>
<dbReference type="PROSITE" id="PS50850">
    <property type="entry name" value="MFS"/>
    <property type="match status" value="1"/>
</dbReference>
<comment type="subcellular location">
    <subcellularLocation>
        <location evidence="1">Membrane</location>
        <topology evidence="1">Multi-pass membrane protein</topology>
    </subcellularLocation>
</comment>
<evidence type="ECO:0000256" key="2">
    <source>
        <dbReference type="ARBA" id="ARBA00022692"/>
    </source>
</evidence>
<feature type="transmembrane region" description="Helical" evidence="5">
    <location>
        <begin position="384"/>
        <end position="405"/>
    </location>
</feature>
<dbReference type="OrthoDB" id="2533084at2759"/>
<evidence type="ECO:0000313" key="8">
    <source>
        <dbReference type="Proteomes" id="UP000631181"/>
    </source>
</evidence>
<evidence type="ECO:0000259" key="6">
    <source>
        <dbReference type="PROSITE" id="PS50850"/>
    </source>
</evidence>
<keyword evidence="8" id="KW-1185">Reference proteome</keyword>
<name>A0A8J8WFW2_9EURO</name>
<feature type="transmembrane region" description="Helical" evidence="5">
    <location>
        <begin position="304"/>
        <end position="324"/>
    </location>
</feature>
<gene>
    <name evidence="7" type="ORF">PECM_008238</name>
</gene>
<sequence length="507" mass="56312">MGAIEDHSQHVEGVQTEGTNTGIIEAEKGEAFYIEDRMAHLTEEHRQYLLARHGTLDLDPIPDMNDADPYNWPTWRKTVNLTLVVFHAMIGLFSAASIQSAFVEISADLGVSMQRTSYLVSLFIAVLGGAPLFWRPLSNRFGRRPIFLISLLFAMVGNIGCANSPSYATMGLCRAITAFFICPAAAIGSAVVAETFFKRDRARCMGYWTLMVTIGVPIAPFLFGFMVMRVGYRWIYWVLAITNGLQFVLYFLFGSESLYLRNEDSTTSPSDSKQSIIHFRRIDPSPLRLWDFIQPLSYFAKPCVLIPACAYAMIFLWGSITLTIEIPQVFPEKFHFDSQQVGLQFLGIIIGSVIGEQIGGLMSDRWMAHRQKRTGEYPDAAYRLWLSYIGHALTIVGVAVFAVQLGKASDTWNVTPIIGAAIAASGNQIVTTVNITYAVDCYRADAASVGVFITFVRQMWGFIGPFWFPQMFETVGWAGGAGIAAAMMVVVSVIPTIILQFKGAKWH</sequence>
<evidence type="ECO:0000256" key="5">
    <source>
        <dbReference type="SAM" id="Phobius"/>
    </source>
</evidence>
<feature type="transmembrane region" description="Helical" evidence="5">
    <location>
        <begin position="474"/>
        <end position="499"/>
    </location>
</feature>
<feature type="transmembrane region" description="Helical" evidence="5">
    <location>
        <begin position="446"/>
        <end position="468"/>
    </location>
</feature>
<feature type="transmembrane region" description="Helical" evidence="5">
    <location>
        <begin position="234"/>
        <end position="253"/>
    </location>
</feature>
<evidence type="ECO:0000313" key="7">
    <source>
        <dbReference type="EMBL" id="KAF7714538.1"/>
    </source>
</evidence>
<keyword evidence="4 5" id="KW-0472">Membrane</keyword>
<dbReference type="Pfam" id="PF07690">
    <property type="entry name" value="MFS_1"/>
    <property type="match status" value="1"/>
</dbReference>
<comment type="caution">
    <text evidence="7">The sequence shown here is derived from an EMBL/GenBank/DDBJ whole genome shotgun (WGS) entry which is preliminary data.</text>
</comment>
<evidence type="ECO:0000256" key="1">
    <source>
        <dbReference type="ARBA" id="ARBA00004141"/>
    </source>
</evidence>
<dbReference type="EMBL" id="WIWV01000082">
    <property type="protein sequence ID" value="KAF7714538.1"/>
    <property type="molecule type" value="Genomic_DNA"/>
</dbReference>
<feature type="transmembrane region" description="Helical" evidence="5">
    <location>
        <begin position="79"/>
        <end position="98"/>
    </location>
</feature>
<keyword evidence="3 5" id="KW-1133">Transmembrane helix</keyword>
<feature type="transmembrane region" description="Helical" evidence="5">
    <location>
        <begin position="174"/>
        <end position="193"/>
    </location>
</feature>
<feature type="transmembrane region" description="Helical" evidence="5">
    <location>
        <begin position="146"/>
        <end position="168"/>
    </location>
</feature>
<dbReference type="InterPro" id="IPR020846">
    <property type="entry name" value="MFS_dom"/>
</dbReference>
<dbReference type="GO" id="GO:0005886">
    <property type="term" value="C:plasma membrane"/>
    <property type="evidence" value="ECO:0007669"/>
    <property type="project" value="TreeGrafter"/>
</dbReference>
<reference evidence="7" key="1">
    <citation type="journal article" date="2020" name="Front. Microbiol.">
        <title>Gene regulatory networks of Penicillium echinulatum 2HH and Penicillium oxalicum 114-2 inferred by a computational biology approach.</title>
        <authorList>
            <person name="Lenz A.R."/>
            <person name="Galan-Vasquez E."/>
            <person name="Balbinot E."/>
            <person name="De Abreu F.P."/>
            <person name="De Oliveira N.S."/>
            <person name="Da Rosa L.O."/>
            <person name="De Avila E Silva S."/>
            <person name="Camassola M."/>
            <person name="Dillon A.J.P."/>
            <person name="Perez-Rueda E."/>
        </authorList>
    </citation>
    <scope>NUCLEOTIDE SEQUENCE</scope>
    <source>
        <strain evidence="7">S1M29</strain>
    </source>
</reference>
<protein>
    <recommendedName>
        <fullName evidence="6">Major facilitator superfamily (MFS) profile domain-containing protein</fullName>
    </recommendedName>
</protein>
<dbReference type="Proteomes" id="UP000631181">
    <property type="component" value="Unassembled WGS sequence"/>
</dbReference>
<feature type="transmembrane region" description="Helical" evidence="5">
    <location>
        <begin position="118"/>
        <end position="134"/>
    </location>
</feature>
<organism evidence="7 8">
    <name type="scientific">Penicillium ucsense</name>
    <dbReference type="NCBI Taxonomy" id="2839758"/>
    <lineage>
        <taxon>Eukaryota</taxon>
        <taxon>Fungi</taxon>
        <taxon>Dikarya</taxon>
        <taxon>Ascomycota</taxon>
        <taxon>Pezizomycotina</taxon>
        <taxon>Eurotiomycetes</taxon>
        <taxon>Eurotiomycetidae</taxon>
        <taxon>Eurotiales</taxon>
        <taxon>Aspergillaceae</taxon>
        <taxon>Penicillium</taxon>
    </lineage>
</organism>
<dbReference type="SUPFAM" id="SSF103473">
    <property type="entry name" value="MFS general substrate transporter"/>
    <property type="match status" value="1"/>
</dbReference>
<keyword evidence="2 5" id="KW-0812">Transmembrane</keyword>
<dbReference type="InterPro" id="IPR036259">
    <property type="entry name" value="MFS_trans_sf"/>
</dbReference>
<feature type="transmembrane region" description="Helical" evidence="5">
    <location>
        <begin position="344"/>
        <end position="363"/>
    </location>
</feature>
<feature type="transmembrane region" description="Helical" evidence="5">
    <location>
        <begin position="205"/>
        <end position="228"/>
    </location>
</feature>